<dbReference type="GO" id="GO:0009898">
    <property type="term" value="C:cytoplasmic side of plasma membrane"/>
    <property type="evidence" value="ECO:0007669"/>
    <property type="project" value="TreeGrafter"/>
</dbReference>
<feature type="domain" description="Aldehyde dehydrogenase" evidence="3">
    <location>
        <begin position="91"/>
        <end position="505"/>
    </location>
</feature>
<dbReference type="InterPro" id="IPR016162">
    <property type="entry name" value="Ald_DH_N"/>
</dbReference>
<evidence type="ECO:0000259" key="3">
    <source>
        <dbReference type="Pfam" id="PF00171"/>
    </source>
</evidence>
<dbReference type="InterPro" id="IPR015590">
    <property type="entry name" value="Aldehyde_DH_dom"/>
</dbReference>
<proteinExistence type="predicted"/>
<reference evidence="4 5" key="1">
    <citation type="journal article" date="2009" name="BMC Evol. Biol.">
        <title>Genomic taxonomy of Vibrios.</title>
        <authorList>
            <person name="Thompson C.C."/>
            <person name="Vicente A.C."/>
            <person name="Souza R.C."/>
            <person name="Vasconcelos A.T."/>
            <person name="Vesth T."/>
            <person name="Alves N.Jr."/>
            <person name="Ussery D.W."/>
            <person name="Iida T."/>
            <person name="Thompson F.L."/>
        </authorList>
    </citation>
    <scope>NUCLEOTIDE SEQUENCE [LARGE SCALE GENOMIC DNA]</scope>
    <source>
        <strain evidence="4 5">VM603</strain>
    </source>
</reference>
<dbReference type="SUPFAM" id="SSF53720">
    <property type="entry name" value="ALDH-like"/>
    <property type="match status" value="1"/>
</dbReference>
<evidence type="ECO:0000313" key="5">
    <source>
        <dbReference type="Proteomes" id="UP000004827"/>
    </source>
</evidence>
<name>D2YI95_VIBMI</name>
<protein>
    <submittedName>
        <fullName evidence="4">Aldehyde dehydrogenase-related protein</fullName>
    </submittedName>
</protein>
<keyword evidence="2" id="KW-0520">NAD</keyword>
<dbReference type="GO" id="GO:0010133">
    <property type="term" value="P:L-proline catabolic process to L-glutamate"/>
    <property type="evidence" value="ECO:0007669"/>
    <property type="project" value="TreeGrafter"/>
</dbReference>
<comment type="caution">
    <text evidence="4">The sequence shown here is derived from an EMBL/GenBank/DDBJ whole genome shotgun (WGS) entry which is preliminary data.</text>
</comment>
<gene>
    <name evidence="4" type="ORF">VMB_32420</name>
</gene>
<sequence length="576" mass="63449">MNVRKLKVWRKQHAQMLESAVAAVISRQPFSPFSDELTSYDKASIDEGERQFERLQGARFKVDPGVGPDLTGTRIGAEMSPYGFPLGISYRAENFDSLVKKAHHAMKKWEQLSVSYRAAVLCEAITRIHRKTFLFAHIGMHTSGHGFFMGFHANAIHAQARALESVANIYQIESALGKELDSECVVGNGSLQRIQRHFKPRPLGLSLVYSGQVVPTWGAYPALFASLAAACPVILIPHTNAILPMALTVKIIKSVCAEAGICGDIVGLFCSDNEEDYRKAALHKAVKIIDYMGKTEFGDWLRQYAWHARVMTQKSSHTAVFVHSTENYDGMVENLAFGLCSYSAQLCTSPQTIYVLRDGVRVPDGVVPVEQFQCDLVSKVDVLLQRFSPARELLGAVVDSASMENIRQYQQGQVGKVLRVSEAINDPDFEGARVVTPLVIAISSPALGCFEHYAKEVAGPVSFVVERQDVGDVVQELGRAGHEFGLLGIGLYTSDTQVEKVMTHIAADVGALLSINFCQNYYISQCSIFTDIHGGAINPASDVIYGTPIFYHCRLRLTESRKIVEGMPILRKEASV</sequence>
<dbReference type="AlphaFoldDB" id="D2YI95"/>
<dbReference type="EMBL" id="ACYU01000175">
    <property type="protein sequence ID" value="EEW05523.1"/>
    <property type="molecule type" value="Genomic_DNA"/>
</dbReference>
<dbReference type="PANTHER" id="PTHR42862:SF1">
    <property type="entry name" value="DELTA-1-PYRROLINE-5-CARBOXYLATE DEHYDROGENASE 2, ISOFORM A-RELATED"/>
    <property type="match status" value="1"/>
</dbReference>
<evidence type="ECO:0000313" key="4">
    <source>
        <dbReference type="EMBL" id="EEW05523.1"/>
    </source>
</evidence>
<dbReference type="GO" id="GO:0003842">
    <property type="term" value="F:L-glutamate gamma-semialdehyde dehydrogenase activity"/>
    <property type="evidence" value="ECO:0007669"/>
    <property type="project" value="TreeGrafter"/>
</dbReference>
<accession>D2YI95</accession>
<dbReference type="Gene3D" id="3.40.605.10">
    <property type="entry name" value="Aldehyde Dehydrogenase, Chain A, domain 1"/>
    <property type="match status" value="1"/>
</dbReference>
<dbReference type="InterPro" id="IPR016163">
    <property type="entry name" value="Ald_DH_C"/>
</dbReference>
<dbReference type="Pfam" id="PF00171">
    <property type="entry name" value="Aldedh"/>
    <property type="match status" value="1"/>
</dbReference>
<evidence type="ECO:0000256" key="1">
    <source>
        <dbReference type="ARBA" id="ARBA00023002"/>
    </source>
</evidence>
<keyword evidence="1" id="KW-0560">Oxidoreductase</keyword>
<dbReference type="Proteomes" id="UP000004827">
    <property type="component" value="Unassembled WGS sequence"/>
</dbReference>
<organism evidence="4 5">
    <name type="scientific">Vibrio mimicus VM603</name>
    <dbReference type="NCBI Taxonomy" id="671074"/>
    <lineage>
        <taxon>Bacteria</taxon>
        <taxon>Pseudomonadati</taxon>
        <taxon>Pseudomonadota</taxon>
        <taxon>Gammaproteobacteria</taxon>
        <taxon>Vibrionales</taxon>
        <taxon>Vibrionaceae</taxon>
        <taxon>Vibrio</taxon>
    </lineage>
</organism>
<dbReference type="InterPro" id="IPR050485">
    <property type="entry name" value="Proline_metab_enzyme"/>
</dbReference>
<dbReference type="InterPro" id="IPR016161">
    <property type="entry name" value="Ald_DH/histidinol_DH"/>
</dbReference>
<dbReference type="Gene3D" id="3.40.309.10">
    <property type="entry name" value="Aldehyde Dehydrogenase, Chain A, domain 2"/>
    <property type="match status" value="1"/>
</dbReference>
<evidence type="ECO:0000256" key="2">
    <source>
        <dbReference type="ARBA" id="ARBA00023027"/>
    </source>
</evidence>
<dbReference type="PANTHER" id="PTHR42862">
    <property type="entry name" value="DELTA-1-PYRROLINE-5-CARBOXYLATE DEHYDROGENASE 1, ISOFORM A-RELATED"/>
    <property type="match status" value="1"/>
</dbReference>